<dbReference type="InterPro" id="IPR008023">
    <property type="entry name" value="DUF748"/>
</dbReference>
<organism evidence="2 3">
    <name type="scientific">Rhizobium rhizophilum</name>
    <dbReference type="NCBI Taxonomy" id="1850373"/>
    <lineage>
        <taxon>Bacteria</taxon>
        <taxon>Pseudomonadati</taxon>
        <taxon>Pseudomonadota</taxon>
        <taxon>Alphaproteobacteria</taxon>
        <taxon>Hyphomicrobiales</taxon>
        <taxon>Rhizobiaceae</taxon>
        <taxon>Rhizobium/Agrobacterium group</taxon>
        <taxon>Rhizobium</taxon>
    </lineage>
</organism>
<feature type="transmembrane region" description="Helical" evidence="1">
    <location>
        <begin position="100"/>
        <end position="119"/>
    </location>
</feature>
<accession>A0ABY2QZ87</accession>
<dbReference type="Proteomes" id="UP000309667">
    <property type="component" value="Unassembled WGS sequence"/>
</dbReference>
<evidence type="ECO:0000313" key="2">
    <source>
        <dbReference type="EMBL" id="THV16918.1"/>
    </source>
</evidence>
<keyword evidence="1" id="KW-0812">Transmembrane</keyword>
<dbReference type="PANTHER" id="PTHR30441:SF4">
    <property type="entry name" value="PROTEIN ASMA"/>
    <property type="match status" value="1"/>
</dbReference>
<keyword evidence="1" id="KW-1133">Transmembrane helix</keyword>
<protein>
    <submittedName>
        <fullName evidence="2">AsmA family protein</fullName>
    </submittedName>
</protein>
<evidence type="ECO:0000256" key="1">
    <source>
        <dbReference type="SAM" id="Phobius"/>
    </source>
</evidence>
<reference evidence="2 3" key="1">
    <citation type="submission" date="2019-04" db="EMBL/GenBank/DDBJ databases">
        <title>Genome sequence of strain 7209-2.</title>
        <authorList>
            <person name="Gao J."/>
            <person name="Sun J."/>
        </authorList>
    </citation>
    <scope>NUCLEOTIDE SEQUENCE [LARGE SCALE GENOMIC DNA]</scope>
    <source>
        <strain evidence="2 3">7209-2</strain>
    </source>
</reference>
<keyword evidence="1" id="KW-0472">Membrane</keyword>
<dbReference type="InterPro" id="IPR052894">
    <property type="entry name" value="AsmA-related"/>
</dbReference>
<dbReference type="Pfam" id="PF05359">
    <property type="entry name" value="DUF748"/>
    <property type="match status" value="1"/>
</dbReference>
<sequence length="698" mass="74541">MGQGLRRLEGVGGCPKGYLFSHSAPPLLSFPIAYRSAIQSRETGGRPSIRCTRGRIPISATSTRRRSWTRARMTFSRRAGQSESPGSAGPGRRTRRLFKLALSAVAIGALVSIALRVAAPHLISSAVVRSAIESSMAQWAGHPVTIEDVSELRFWPQPEVTLKGVTIRRASDRPDEPFVEIQRLSAEFSLLSAVKGKPDFNDFRFERPQIRIQRDTDGRLDWSGDGLLNTAVRGALTTQTSPESDGGTRETEIGTVEIIDGAVTLIDAQSGTTLVADRMNAKIDWPRLAAPLSGQATFNVQDRGMSLSLQTSTPLLLLAGAASQVDLSASLPGMRGQLKGVIDLKEASLERADVNLSISDVPQAASAFGVRLAGTERWQTASLSAQVTDAEDEWRFDNLEFEINGSPGDGILTLKKRADAKPLLIGTVAVDLLDLDGFLQALSIDLGDRANVRLPSLTQWVDFDMRMSAATASVANFQLTNLGASLTGGDESLKLVIGDTRFLGGTLSARLSASGNGFDQGAEIAVMMDRIDLGSLMSSLSPGSLTLKGIGSLTLNAKLAGPGWRRNIDAMSGRLDIRADNGEILGLNAVGLRQMSSDRTYFQLSAAGAGEFDYRSLDISLRFSEGSAEVEKARIVGTQETFTLSGIIPYSRQALALTGELSQMATADQAGSPLRFFIGGAWQDPVISPIPPVPTAGQ</sequence>
<evidence type="ECO:0000313" key="3">
    <source>
        <dbReference type="Proteomes" id="UP000309667"/>
    </source>
</evidence>
<dbReference type="EMBL" id="STGT01000001">
    <property type="protein sequence ID" value="THV16918.1"/>
    <property type="molecule type" value="Genomic_DNA"/>
</dbReference>
<name>A0ABY2QZ87_9HYPH</name>
<dbReference type="PANTHER" id="PTHR30441">
    <property type="entry name" value="DUF748 DOMAIN-CONTAINING PROTEIN"/>
    <property type="match status" value="1"/>
</dbReference>
<gene>
    <name evidence="2" type="ORF">E9677_02680</name>
</gene>
<keyword evidence="3" id="KW-1185">Reference proteome</keyword>
<proteinExistence type="predicted"/>
<comment type="caution">
    <text evidence="2">The sequence shown here is derived from an EMBL/GenBank/DDBJ whole genome shotgun (WGS) entry which is preliminary data.</text>
</comment>